<sequence length="82" mass="9355">MDPTNRECLTSQAVRLSVTGGSVHVCPGKLNRHPLPFGDRRRMEDPTEVRSPGLPIQMENPFHTVYMLFKSTGHHLEWTIQD</sequence>
<reference evidence="3" key="1">
    <citation type="journal article" date="2007" name="Nature">
        <title>The grapevine genome sequence suggests ancestral hexaploidization in major angiosperm phyla.</title>
        <authorList>
            <consortium name="The French-Italian Public Consortium for Grapevine Genome Characterization."/>
            <person name="Jaillon O."/>
            <person name="Aury J.-M."/>
            <person name="Noel B."/>
            <person name="Policriti A."/>
            <person name="Clepet C."/>
            <person name="Casagrande A."/>
            <person name="Choisne N."/>
            <person name="Aubourg S."/>
            <person name="Vitulo N."/>
            <person name="Jubin C."/>
            <person name="Vezzi A."/>
            <person name="Legeai F."/>
            <person name="Hugueney P."/>
            <person name="Dasilva C."/>
            <person name="Horner D."/>
            <person name="Mica E."/>
            <person name="Jublot D."/>
            <person name="Poulain J."/>
            <person name="Bruyere C."/>
            <person name="Billault A."/>
            <person name="Segurens B."/>
            <person name="Gouyvenoux M."/>
            <person name="Ugarte E."/>
            <person name="Cattonaro F."/>
            <person name="Anthouard V."/>
            <person name="Vico V."/>
            <person name="Del Fabbro C."/>
            <person name="Alaux M."/>
            <person name="Di Gaspero G."/>
            <person name="Dumas V."/>
            <person name="Felice N."/>
            <person name="Paillard S."/>
            <person name="Juman I."/>
            <person name="Moroldo M."/>
            <person name="Scalabrin S."/>
            <person name="Canaguier A."/>
            <person name="Le Clainche I."/>
            <person name="Malacrida G."/>
            <person name="Durand E."/>
            <person name="Pesole G."/>
            <person name="Laucou V."/>
            <person name="Chatelet P."/>
            <person name="Merdinoglu D."/>
            <person name="Delledonne M."/>
            <person name="Pezzotti M."/>
            <person name="Lecharny A."/>
            <person name="Scarpelli C."/>
            <person name="Artiguenave F."/>
            <person name="Pe M.E."/>
            <person name="Valle G."/>
            <person name="Morgante M."/>
            <person name="Caboche M."/>
            <person name="Adam-Blondon A.-F."/>
            <person name="Weissenbach J."/>
            <person name="Quetier F."/>
            <person name="Wincker P."/>
        </authorList>
    </citation>
    <scope>NUCLEOTIDE SEQUENCE [LARGE SCALE GENOMIC DNA]</scope>
    <source>
        <strain evidence="3">cv. Pinot noir / PN40024</strain>
    </source>
</reference>
<dbReference type="PaxDb" id="29760-VIT_14s0068g01980.t01"/>
<dbReference type="InParanoid" id="F6H3X6"/>
<feature type="compositionally biased region" description="Basic and acidic residues" evidence="1">
    <location>
        <begin position="38"/>
        <end position="48"/>
    </location>
</feature>
<feature type="region of interest" description="Disordered" evidence="1">
    <location>
        <begin position="36"/>
        <end position="56"/>
    </location>
</feature>
<gene>
    <name evidence="2" type="ordered locus">VIT_14s0068g01980</name>
</gene>
<protein>
    <submittedName>
        <fullName evidence="2">Uncharacterized protein</fullName>
    </submittedName>
</protein>
<evidence type="ECO:0000256" key="1">
    <source>
        <dbReference type="SAM" id="MobiDB-lite"/>
    </source>
</evidence>
<dbReference type="HOGENOM" id="CLU_2563066_0_0_1"/>
<accession>F6H3X6</accession>
<keyword evidence="3" id="KW-1185">Reference proteome</keyword>
<dbReference type="EMBL" id="FN595232">
    <property type="protein sequence ID" value="CCB47016.1"/>
    <property type="molecule type" value="Genomic_DNA"/>
</dbReference>
<evidence type="ECO:0000313" key="2">
    <source>
        <dbReference type="EMBL" id="CCB47016.1"/>
    </source>
</evidence>
<evidence type="ECO:0000313" key="3">
    <source>
        <dbReference type="Proteomes" id="UP000009183"/>
    </source>
</evidence>
<organism evidence="2 3">
    <name type="scientific">Vitis vinifera</name>
    <name type="common">Grape</name>
    <dbReference type="NCBI Taxonomy" id="29760"/>
    <lineage>
        <taxon>Eukaryota</taxon>
        <taxon>Viridiplantae</taxon>
        <taxon>Streptophyta</taxon>
        <taxon>Embryophyta</taxon>
        <taxon>Tracheophyta</taxon>
        <taxon>Spermatophyta</taxon>
        <taxon>Magnoliopsida</taxon>
        <taxon>eudicotyledons</taxon>
        <taxon>Gunneridae</taxon>
        <taxon>Pentapetalae</taxon>
        <taxon>rosids</taxon>
        <taxon>Vitales</taxon>
        <taxon>Vitaceae</taxon>
        <taxon>Viteae</taxon>
        <taxon>Vitis</taxon>
    </lineage>
</organism>
<dbReference type="Proteomes" id="UP000009183">
    <property type="component" value="Chromosome 14"/>
</dbReference>
<dbReference type="AlphaFoldDB" id="F6H3X6"/>
<proteinExistence type="predicted"/>
<name>F6H3X6_VITVI</name>